<feature type="transmembrane region" description="Helical" evidence="1">
    <location>
        <begin position="95"/>
        <end position="120"/>
    </location>
</feature>
<reference evidence="3 4" key="2">
    <citation type="submission" date="2021-01" db="EMBL/GenBank/DDBJ databases">
        <title>Genomic Encyclopedia of Type Strains, Phase IV (KMG-IV): sequencing the most valuable type-strain genomes for metagenomic binning, comparative biology and taxonomic classification.</title>
        <authorList>
            <person name="Goeker M."/>
        </authorList>
    </citation>
    <scope>NUCLEOTIDE SEQUENCE [LARGE SCALE GENOMIC DNA]</scope>
    <source>
        <strain evidence="3 4">DSM 6130</strain>
    </source>
</reference>
<feature type="transmembrane region" description="Helical" evidence="1">
    <location>
        <begin position="23"/>
        <end position="42"/>
    </location>
</feature>
<dbReference type="Proteomes" id="UP001143400">
    <property type="component" value="Unassembled WGS sequence"/>
</dbReference>
<gene>
    <name evidence="2" type="ORF">GCM10008170_11200</name>
    <name evidence="3" type="ORF">JOD31_000024</name>
</gene>
<evidence type="ECO:0000313" key="5">
    <source>
        <dbReference type="Proteomes" id="UP001143400"/>
    </source>
</evidence>
<evidence type="ECO:0000313" key="2">
    <source>
        <dbReference type="EMBL" id="GLK55101.1"/>
    </source>
</evidence>
<keyword evidence="4" id="KW-1185">Reference proteome</keyword>
<dbReference type="AlphaFoldDB" id="A0A9W6IU21"/>
<proteinExistence type="predicted"/>
<keyword evidence="1" id="KW-0812">Transmembrane</keyword>
<dbReference type="RefSeq" id="WP_204948297.1">
    <property type="nucleotide sequence ID" value="NZ_BSFF01000002.1"/>
</dbReference>
<accession>A0A9W6IU21</accession>
<evidence type="ECO:0000256" key="1">
    <source>
        <dbReference type="SAM" id="Phobius"/>
    </source>
</evidence>
<evidence type="ECO:0000313" key="4">
    <source>
        <dbReference type="Proteomes" id="UP000758856"/>
    </source>
</evidence>
<dbReference type="EMBL" id="JAFBCY010000001">
    <property type="protein sequence ID" value="MBM7849812.1"/>
    <property type="molecule type" value="Genomic_DNA"/>
</dbReference>
<comment type="caution">
    <text evidence="2">The sequence shown here is derived from an EMBL/GenBank/DDBJ whole genome shotgun (WGS) entry which is preliminary data.</text>
</comment>
<dbReference type="EMBL" id="BSFF01000002">
    <property type="protein sequence ID" value="GLK55101.1"/>
    <property type="molecule type" value="Genomic_DNA"/>
</dbReference>
<protein>
    <submittedName>
        <fullName evidence="2">Uncharacterized protein</fullName>
    </submittedName>
</protein>
<reference evidence="2" key="3">
    <citation type="submission" date="2023-01" db="EMBL/GenBank/DDBJ databases">
        <authorList>
            <person name="Sun Q."/>
            <person name="Evtushenko L."/>
        </authorList>
    </citation>
    <scope>NUCLEOTIDE SEQUENCE</scope>
    <source>
        <strain evidence="2">VKM B-1606</strain>
    </source>
</reference>
<dbReference type="Proteomes" id="UP000758856">
    <property type="component" value="Unassembled WGS sequence"/>
</dbReference>
<evidence type="ECO:0000313" key="3">
    <source>
        <dbReference type="EMBL" id="MBM7849812.1"/>
    </source>
</evidence>
<keyword evidence="1" id="KW-0472">Membrane</keyword>
<sequence length="125" mass="13204">MDVDGDAQAGPAASRGEQLIEAVFRNGTITAFGITVSFSLGFLSQWASSPGAWRLYDLPPVIAIFAGALLQIRALALLLPLEGLVKRVYDRATRLYLIGFGLTGCGVFAAVALDIGHALWIGNAQ</sequence>
<reference evidence="2" key="1">
    <citation type="journal article" date="2014" name="Int. J. Syst. Evol. Microbiol.">
        <title>Complete genome sequence of Corynebacterium casei LMG S-19264T (=DSM 44701T), isolated from a smear-ripened cheese.</title>
        <authorList>
            <consortium name="US DOE Joint Genome Institute (JGI-PGF)"/>
            <person name="Walter F."/>
            <person name="Albersmeier A."/>
            <person name="Kalinowski J."/>
            <person name="Ruckert C."/>
        </authorList>
    </citation>
    <scope>NUCLEOTIDE SEQUENCE</scope>
    <source>
        <strain evidence="2">VKM B-1606</strain>
    </source>
</reference>
<feature type="transmembrane region" description="Helical" evidence="1">
    <location>
        <begin position="62"/>
        <end position="83"/>
    </location>
</feature>
<name>A0A9W6IU21_9HYPH</name>
<keyword evidence="1" id="KW-1133">Transmembrane helix</keyword>
<organism evidence="2 5">
    <name type="scientific">Methylopila capsulata</name>
    <dbReference type="NCBI Taxonomy" id="61654"/>
    <lineage>
        <taxon>Bacteria</taxon>
        <taxon>Pseudomonadati</taxon>
        <taxon>Pseudomonadota</taxon>
        <taxon>Alphaproteobacteria</taxon>
        <taxon>Hyphomicrobiales</taxon>
        <taxon>Methylopilaceae</taxon>
        <taxon>Methylopila</taxon>
    </lineage>
</organism>